<proteinExistence type="predicted"/>
<protein>
    <submittedName>
        <fullName evidence="1">Uncharacterized protein</fullName>
    </submittedName>
</protein>
<keyword evidence="2" id="KW-1185">Reference proteome</keyword>
<dbReference type="EMBL" id="JAUTBL010000001">
    <property type="protein sequence ID" value="MDQ1183557.1"/>
    <property type="molecule type" value="Genomic_DNA"/>
</dbReference>
<accession>A0ABU0UF31</accession>
<evidence type="ECO:0000313" key="2">
    <source>
        <dbReference type="Proteomes" id="UP001224781"/>
    </source>
</evidence>
<reference evidence="1 2" key="1">
    <citation type="submission" date="2023-07" db="EMBL/GenBank/DDBJ databases">
        <title>Functional and genomic diversity of the sorghum phyllosphere microbiome.</title>
        <authorList>
            <person name="Shade A."/>
        </authorList>
    </citation>
    <scope>NUCLEOTIDE SEQUENCE [LARGE SCALE GENOMIC DNA]</scope>
    <source>
        <strain evidence="1 2">SORGH_AS_1126</strain>
    </source>
</reference>
<gene>
    <name evidence="1" type="ORF">QE408_000679</name>
</gene>
<dbReference type="Proteomes" id="UP001224781">
    <property type="component" value="Unassembled WGS sequence"/>
</dbReference>
<evidence type="ECO:0000313" key="1">
    <source>
        <dbReference type="EMBL" id="MDQ1183557.1"/>
    </source>
</evidence>
<comment type="caution">
    <text evidence="1">The sequence shown here is derived from an EMBL/GenBank/DDBJ whole genome shotgun (WGS) entry which is preliminary data.</text>
</comment>
<name>A0ABU0UF31_9HYPH</name>
<sequence>MRENEVLEFIVVPPYHRRNEFAASEGSFVDFLKRRFRGYSFKIAGVAPIGGDDEGFHIFPVMNFVDDSGAMRMCEPVQPWFVREIEEACVEYATDKRRSLAS</sequence>
<dbReference type="RefSeq" id="WP_306928537.1">
    <property type="nucleotide sequence ID" value="NZ_JAUTBL010000001.1"/>
</dbReference>
<organism evidence="1 2">
    <name type="scientific">Agrobacterium larrymoorei</name>
    <dbReference type="NCBI Taxonomy" id="160699"/>
    <lineage>
        <taxon>Bacteria</taxon>
        <taxon>Pseudomonadati</taxon>
        <taxon>Pseudomonadota</taxon>
        <taxon>Alphaproteobacteria</taxon>
        <taxon>Hyphomicrobiales</taxon>
        <taxon>Rhizobiaceae</taxon>
        <taxon>Rhizobium/Agrobacterium group</taxon>
        <taxon>Agrobacterium</taxon>
    </lineage>
</organism>